<gene>
    <name evidence="2" type="ORF">HMPREF9194_00391</name>
</gene>
<reference evidence="2 3" key="1">
    <citation type="submission" date="2013-04" db="EMBL/GenBank/DDBJ databases">
        <title>The Genome Sequence of Treponema maltophilum ATCC 51939.</title>
        <authorList>
            <consortium name="The Broad Institute Genomics Platform"/>
            <person name="Earl A."/>
            <person name="Ward D."/>
            <person name="Feldgarden M."/>
            <person name="Gevers D."/>
            <person name="Leonetti C."/>
            <person name="Blanton J.M."/>
            <person name="Dewhirst F.E."/>
            <person name="Izard J."/>
            <person name="Walker B."/>
            <person name="Young S."/>
            <person name="Zeng Q."/>
            <person name="Gargeya S."/>
            <person name="Fitzgerald M."/>
            <person name="Haas B."/>
            <person name="Abouelleil A."/>
            <person name="Allen A.W."/>
            <person name="Alvarado L."/>
            <person name="Arachchi H.M."/>
            <person name="Berlin A.M."/>
            <person name="Chapman S.B."/>
            <person name="Gainer-Dewar J."/>
            <person name="Goldberg J."/>
            <person name="Griggs A."/>
            <person name="Gujja S."/>
            <person name="Hansen M."/>
            <person name="Howarth C."/>
            <person name="Imamovic A."/>
            <person name="Ireland A."/>
            <person name="Larimer J."/>
            <person name="McCowan C."/>
            <person name="Murphy C."/>
            <person name="Pearson M."/>
            <person name="Poon T.W."/>
            <person name="Priest M."/>
            <person name="Roberts A."/>
            <person name="Saif S."/>
            <person name="Shea T."/>
            <person name="Sisk P."/>
            <person name="Sykes S."/>
            <person name="Wortman J."/>
            <person name="Nusbaum C."/>
            <person name="Birren B."/>
        </authorList>
    </citation>
    <scope>NUCLEOTIDE SEQUENCE [LARGE SCALE GENOMIC DNA]</scope>
    <source>
        <strain evidence="2 3">ATCC 51939</strain>
    </source>
</reference>
<dbReference type="EMBL" id="ATFF01000002">
    <property type="protein sequence ID" value="EPF32393.1"/>
    <property type="molecule type" value="Genomic_DNA"/>
</dbReference>
<dbReference type="HOGENOM" id="CLU_095712_0_0_12"/>
<dbReference type="STRING" id="1125699.HMPREF9194_00391"/>
<accession>S3K2C0</accession>
<keyword evidence="3" id="KW-1185">Reference proteome</keyword>
<feature type="transmembrane region" description="Helical" evidence="1">
    <location>
        <begin position="196"/>
        <end position="216"/>
    </location>
</feature>
<dbReference type="OrthoDB" id="358963at2"/>
<feature type="transmembrane region" description="Helical" evidence="1">
    <location>
        <begin position="44"/>
        <end position="71"/>
    </location>
</feature>
<proteinExistence type="predicted"/>
<dbReference type="PATRIC" id="fig|1125699.3.peg.393"/>
<keyword evidence="1" id="KW-0472">Membrane</keyword>
<organism evidence="2 3">
    <name type="scientific">Treponema maltophilum ATCC 51939</name>
    <dbReference type="NCBI Taxonomy" id="1125699"/>
    <lineage>
        <taxon>Bacteria</taxon>
        <taxon>Pseudomonadati</taxon>
        <taxon>Spirochaetota</taxon>
        <taxon>Spirochaetia</taxon>
        <taxon>Spirochaetales</taxon>
        <taxon>Treponemataceae</taxon>
        <taxon>Treponema</taxon>
    </lineage>
</organism>
<sequence length="221" mass="23284">MEKKSNFTDIHFVGRLWTALSLLVICAVPVAICVYFGVWPDAKLVLAGILKVGIIYIPIGIIEAVTFAPILGSGASYLAFITGNLTNLKIPCALNAVESAEVQSGTTESDILSTLSVAVSTLVTNLMLCIAVLLLVPLTPLLSSPVLAPAFANVIPALFGALGYMFISQNWKIAVLPLIFVAALYTLLPAQTAQTVSGALIPVSVLVTLAGARVLYKRNMV</sequence>
<protein>
    <submittedName>
        <fullName evidence="2">Uncharacterized protein</fullName>
    </submittedName>
</protein>
<feature type="transmembrane region" description="Helical" evidence="1">
    <location>
        <begin position="173"/>
        <end position="190"/>
    </location>
</feature>
<evidence type="ECO:0000313" key="2">
    <source>
        <dbReference type="EMBL" id="EPF32393.1"/>
    </source>
</evidence>
<evidence type="ECO:0000313" key="3">
    <source>
        <dbReference type="Proteomes" id="UP000014541"/>
    </source>
</evidence>
<dbReference type="Proteomes" id="UP000014541">
    <property type="component" value="Unassembled WGS sequence"/>
</dbReference>
<dbReference type="eggNOG" id="ENOG502ZB9V">
    <property type="taxonomic scope" value="Bacteria"/>
</dbReference>
<evidence type="ECO:0000256" key="1">
    <source>
        <dbReference type="SAM" id="Phobius"/>
    </source>
</evidence>
<comment type="caution">
    <text evidence="2">The sequence shown here is derived from an EMBL/GenBank/DDBJ whole genome shotgun (WGS) entry which is preliminary data.</text>
</comment>
<feature type="transmembrane region" description="Helical" evidence="1">
    <location>
        <begin position="12"/>
        <end position="38"/>
    </location>
</feature>
<feature type="transmembrane region" description="Helical" evidence="1">
    <location>
        <begin position="146"/>
        <end position="166"/>
    </location>
</feature>
<keyword evidence="1" id="KW-0812">Transmembrane</keyword>
<dbReference type="RefSeq" id="WP_016524690.1">
    <property type="nucleotide sequence ID" value="NZ_KE332518.1"/>
</dbReference>
<dbReference type="AlphaFoldDB" id="S3K2C0"/>
<feature type="transmembrane region" description="Helical" evidence="1">
    <location>
        <begin position="111"/>
        <end position="134"/>
    </location>
</feature>
<name>S3K2C0_TREMA</name>
<keyword evidence="1" id="KW-1133">Transmembrane helix</keyword>